<evidence type="ECO:0000313" key="2">
    <source>
        <dbReference type="EMBL" id="KAK3254994.1"/>
    </source>
</evidence>
<accession>A0AAE0F8H6</accession>
<gene>
    <name evidence="2" type="ORF">CYMTET_35810</name>
</gene>
<reference evidence="2 3" key="1">
    <citation type="journal article" date="2015" name="Genome Biol. Evol.">
        <title>Comparative Genomics of a Bacterivorous Green Alga Reveals Evolutionary Causalities and Consequences of Phago-Mixotrophic Mode of Nutrition.</title>
        <authorList>
            <person name="Burns J.A."/>
            <person name="Paasch A."/>
            <person name="Narechania A."/>
            <person name="Kim E."/>
        </authorList>
    </citation>
    <scope>NUCLEOTIDE SEQUENCE [LARGE SCALE GENOMIC DNA]</scope>
    <source>
        <strain evidence="2 3">PLY_AMNH</strain>
    </source>
</reference>
<protein>
    <submittedName>
        <fullName evidence="2">Uncharacterized protein</fullName>
    </submittedName>
</protein>
<name>A0AAE0F8H6_9CHLO</name>
<feature type="region of interest" description="Disordered" evidence="1">
    <location>
        <begin position="39"/>
        <end position="65"/>
    </location>
</feature>
<keyword evidence="3" id="KW-1185">Reference proteome</keyword>
<feature type="region of interest" description="Disordered" evidence="1">
    <location>
        <begin position="95"/>
        <end position="151"/>
    </location>
</feature>
<evidence type="ECO:0000256" key="1">
    <source>
        <dbReference type="SAM" id="MobiDB-lite"/>
    </source>
</evidence>
<dbReference type="Proteomes" id="UP001190700">
    <property type="component" value="Unassembled WGS sequence"/>
</dbReference>
<sequence>MCRFSVGPHLAAAAVSTTRLKKAKMAEIEWDEEPTWKLPDDLQEFKGDPEDRKGRRAFEQRRKEAAASLEQAKAAWRKEQRSKKKMRLQDMTQGFAAGADADKPPSITIRDSGSAGVAAQSHAAPLEGLASEMDPSASDGEPGDNAPAAGACWGREHVGTAEDLLWVCPLSEGDAPGASLA</sequence>
<organism evidence="2 3">
    <name type="scientific">Cymbomonas tetramitiformis</name>
    <dbReference type="NCBI Taxonomy" id="36881"/>
    <lineage>
        <taxon>Eukaryota</taxon>
        <taxon>Viridiplantae</taxon>
        <taxon>Chlorophyta</taxon>
        <taxon>Pyramimonadophyceae</taxon>
        <taxon>Pyramimonadales</taxon>
        <taxon>Pyramimonadaceae</taxon>
        <taxon>Cymbomonas</taxon>
    </lineage>
</organism>
<comment type="caution">
    <text evidence="2">The sequence shown here is derived from an EMBL/GenBank/DDBJ whole genome shotgun (WGS) entry which is preliminary data.</text>
</comment>
<evidence type="ECO:0000313" key="3">
    <source>
        <dbReference type="Proteomes" id="UP001190700"/>
    </source>
</evidence>
<dbReference type="AlphaFoldDB" id="A0AAE0F8H6"/>
<dbReference type="EMBL" id="LGRX02022938">
    <property type="protein sequence ID" value="KAK3254994.1"/>
    <property type="molecule type" value="Genomic_DNA"/>
</dbReference>
<proteinExistence type="predicted"/>